<gene>
    <name evidence="1" type="ORF">M413DRAFT_29893</name>
</gene>
<proteinExistence type="predicted"/>
<organism evidence="1 2">
    <name type="scientific">Hebeloma cylindrosporum</name>
    <dbReference type="NCBI Taxonomy" id="76867"/>
    <lineage>
        <taxon>Eukaryota</taxon>
        <taxon>Fungi</taxon>
        <taxon>Dikarya</taxon>
        <taxon>Basidiomycota</taxon>
        <taxon>Agaricomycotina</taxon>
        <taxon>Agaricomycetes</taxon>
        <taxon>Agaricomycetidae</taxon>
        <taxon>Agaricales</taxon>
        <taxon>Agaricineae</taxon>
        <taxon>Hymenogastraceae</taxon>
        <taxon>Hebeloma</taxon>
    </lineage>
</organism>
<reference evidence="1 2" key="1">
    <citation type="submission" date="2014-04" db="EMBL/GenBank/DDBJ databases">
        <authorList>
            <consortium name="DOE Joint Genome Institute"/>
            <person name="Kuo A."/>
            <person name="Gay G."/>
            <person name="Dore J."/>
            <person name="Kohler A."/>
            <person name="Nagy L.G."/>
            <person name="Floudas D."/>
            <person name="Copeland A."/>
            <person name="Barry K.W."/>
            <person name="Cichocki N."/>
            <person name="Veneault-Fourrey C."/>
            <person name="LaButti K."/>
            <person name="Lindquist E.A."/>
            <person name="Lipzen A."/>
            <person name="Lundell T."/>
            <person name="Morin E."/>
            <person name="Murat C."/>
            <person name="Sun H."/>
            <person name="Tunlid A."/>
            <person name="Henrissat B."/>
            <person name="Grigoriev I.V."/>
            <person name="Hibbett D.S."/>
            <person name="Martin F."/>
            <person name="Nordberg H.P."/>
            <person name="Cantor M.N."/>
            <person name="Hua S.X."/>
        </authorList>
    </citation>
    <scope>NUCLEOTIDE SEQUENCE [LARGE SCALE GENOMIC DNA]</scope>
    <source>
        <strain evidence="2">h7</strain>
    </source>
</reference>
<dbReference type="HOGENOM" id="CLU_1098614_0_0_1"/>
<dbReference type="Proteomes" id="UP000053424">
    <property type="component" value="Unassembled WGS sequence"/>
</dbReference>
<name>A0A0C2XLP6_HEBCY</name>
<sequence length="253" mass="29080">MSWLGILAGVDFEAPRDLPSCLYIFLKSSGINRYPGSRIPMSSDSEREMAYIRSRVYLKAEMEKLINNHGWVLKTNGAEDWFHVSKATFNQRTSSPSLRVPLEFSSLLPNHLKSALHLFHPVVERISSDKIKLYVTEDPPPLATIFYILQVVAPGFVAIVYNHPYDHLGEMNWSYVLPQPSWLEEHRDMLVDILGSHRKYQLILEFSKNQPIYQYEFYAHQEMKVEDVWAIRPQGGGSPRFPSDLLIGSPQTS</sequence>
<evidence type="ECO:0000313" key="2">
    <source>
        <dbReference type="Proteomes" id="UP000053424"/>
    </source>
</evidence>
<dbReference type="EMBL" id="KN831789">
    <property type="protein sequence ID" value="KIM38643.1"/>
    <property type="molecule type" value="Genomic_DNA"/>
</dbReference>
<accession>A0A0C2XLP6</accession>
<dbReference type="OrthoDB" id="3209743at2759"/>
<keyword evidence="2" id="KW-1185">Reference proteome</keyword>
<reference evidence="2" key="2">
    <citation type="submission" date="2015-01" db="EMBL/GenBank/DDBJ databases">
        <title>Evolutionary Origins and Diversification of the Mycorrhizal Mutualists.</title>
        <authorList>
            <consortium name="DOE Joint Genome Institute"/>
            <consortium name="Mycorrhizal Genomics Consortium"/>
            <person name="Kohler A."/>
            <person name="Kuo A."/>
            <person name="Nagy L.G."/>
            <person name="Floudas D."/>
            <person name="Copeland A."/>
            <person name="Barry K.W."/>
            <person name="Cichocki N."/>
            <person name="Veneault-Fourrey C."/>
            <person name="LaButti K."/>
            <person name="Lindquist E.A."/>
            <person name="Lipzen A."/>
            <person name="Lundell T."/>
            <person name="Morin E."/>
            <person name="Murat C."/>
            <person name="Riley R."/>
            <person name="Ohm R."/>
            <person name="Sun H."/>
            <person name="Tunlid A."/>
            <person name="Henrissat B."/>
            <person name="Grigoriev I.V."/>
            <person name="Hibbett D.S."/>
            <person name="Martin F."/>
        </authorList>
    </citation>
    <scope>NUCLEOTIDE SEQUENCE [LARGE SCALE GENOMIC DNA]</scope>
    <source>
        <strain evidence="2">h7</strain>
    </source>
</reference>
<evidence type="ECO:0000313" key="1">
    <source>
        <dbReference type="EMBL" id="KIM38643.1"/>
    </source>
</evidence>
<protein>
    <submittedName>
        <fullName evidence="1">Uncharacterized protein</fullName>
    </submittedName>
</protein>
<dbReference type="AlphaFoldDB" id="A0A0C2XLP6"/>